<keyword evidence="1" id="KW-1133">Transmembrane helix</keyword>
<evidence type="ECO:0000313" key="2">
    <source>
        <dbReference type="EMBL" id="MFD1124179.1"/>
    </source>
</evidence>
<dbReference type="RefSeq" id="WP_162919753.1">
    <property type="nucleotide sequence ID" value="NZ_JBHTLH010000005.1"/>
</dbReference>
<keyword evidence="1" id="KW-0472">Membrane</keyword>
<protein>
    <submittedName>
        <fullName evidence="2">Uncharacterized protein</fullName>
    </submittedName>
</protein>
<comment type="caution">
    <text evidence="2">The sequence shown here is derived from an EMBL/GenBank/DDBJ whole genome shotgun (WGS) entry which is preliminary data.</text>
</comment>
<dbReference type="Proteomes" id="UP001597156">
    <property type="component" value="Unassembled WGS sequence"/>
</dbReference>
<keyword evidence="1" id="KW-0812">Transmembrane</keyword>
<evidence type="ECO:0000313" key="3">
    <source>
        <dbReference type="Proteomes" id="UP001597156"/>
    </source>
</evidence>
<dbReference type="EMBL" id="JBHTLH010000005">
    <property type="protein sequence ID" value="MFD1124179.1"/>
    <property type="molecule type" value="Genomic_DNA"/>
</dbReference>
<evidence type="ECO:0000256" key="1">
    <source>
        <dbReference type="SAM" id="Phobius"/>
    </source>
</evidence>
<proteinExistence type="predicted"/>
<keyword evidence="3" id="KW-1185">Reference proteome</keyword>
<organism evidence="2 3">
    <name type="scientific">Lentilactobacillus raoultii</name>
    <dbReference type="NCBI Taxonomy" id="1987503"/>
    <lineage>
        <taxon>Bacteria</taxon>
        <taxon>Bacillati</taxon>
        <taxon>Bacillota</taxon>
        <taxon>Bacilli</taxon>
        <taxon>Lactobacillales</taxon>
        <taxon>Lactobacillaceae</taxon>
        <taxon>Lentilactobacillus</taxon>
    </lineage>
</organism>
<reference evidence="3" key="1">
    <citation type="journal article" date="2019" name="Int. J. Syst. Evol. Microbiol.">
        <title>The Global Catalogue of Microorganisms (GCM) 10K type strain sequencing project: providing services to taxonomists for standard genome sequencing and annotation.</title>
        <authorList>
            <consortium name="The Broad Institute Genomics Platform"/>
            <consortium name="The Broad Institute Genome Sequencing Center for Infectious Disease"/>
            <person name="Wu L."/>
            <person name="Ma J."/>
        </authorList>
    </citation>
    <scope>NUCLEOTIDE SEQUENCE [LARGE SCALE GENOMIC DNA]</scope>
    <source>
        <strain evidence="3">CCUG 71848</strain>
    </source>
</reference>
<name>A0ABW3PDF9_9LACO</name>
<gene>
    <name evidence="2" type="ORF">ACFQ22_02220</name>
</gene>
<accession>A0ABW3PDF9</accession>
<feature type="transmembrane region" description="Helical" evidence="1">
    <location>
        <begin position="12"/>
        <end position="36"/>
    </location>
</feature>
<sequence length="49" mass="5897">MALFDVWDLFKWTIGTVVFELAVSIFVILMISGLFLEWKDNYQKKHQKF</sequence>